<dbReference type="SMR" id="A0A482XLH5"/>
<protein>
    <submittedName>
        <fullName evidence="2">Uncharacterized protein</fullName>
    </submittedName>
</protein>
<gene>
    <name evidence="2" type="ORF">LSTR_LSTR011781</name>
</gene>
<proteinExistence type="predicted"/>
<evidence type="ECO:0000256" key="1">
    <source>
        <dbReference type="SAM" id="MobiDB-lite"/>
    </source>
</evidence>
<dbReference type="InParanoid" id="A0A482XLH5"/>
<comment type="caution">
    <text evidence="2">The sequence shown here is derived from an EMBL/GenBank/DDBJ whole genome shotgun (WGS) entry which is preliminary data.</text>
</comment>
<evidence type="ECO:0000313" key="2">
    <source>
        <dbReference type="EMBL" id="RZF46101.1"/>
    </source>
</evidence>
<organism evidence="2 3">
    <name type="scientific">Laodelphax striatellus</name>
    <name type="common">Small brown planthopper</name>
    <name type="synonym">Delphax striatella</name>
    <dbReference type="NCBI Taxonomy" id="195883"/>
    <lineage>
        <taxon>Eukaryota</taxon>
        <taxon>Metazoa</taxon>
        <taxon>Ecdysozoa</taxon>
        <taxon>Arthropoda</taxon>
        <taxon>Hexapoda</taxon>
        <taxon>Insecta</taxon>
        <taxon>Pterygota</taxon>
        <taxon>Neoptera</taxon>
        <taxon>Paraneoptera</taxon>
        <taxon>Hemiptera</taxon>
        <taxon>Auchenorrhyncha</taxon>
        <taxon>Fulgoroidea</taxon>
        <taxon>Delphacidae</taxon>
        <taxon>Criomorphinae</taxon>
        <taxon>Laodelphax</taxon>
    </lineage>
</organism>
<feature type="region of interest" description="Disordered" evidence="1">
    <location>
        <begin position="47"/>
        <end position="72"/>
    </location>
</feature>
<feature type="region of interest" description="Disordered" evidence="1">
    <location>
        <begin position="17"/>
        <end position="36"/>
    </location>
</feature>
<reference evidence="2 3" key="1">
    <citation type="journal article" date="2017" name="Gigascience">
        <title>Genome sequence of the small brown planthopper, Laodelphax striatellus.</title>
        <authorList>
            <person name="Zhu J."/>
            <person name="Jiang F."/>
            <person name="Wang X."/>
            <person name="Yang P."/>
            <person name="Bao Y."/>
            <person name="Zhao W."/>
            <person name="Wang W."/>
            <person name="Lu H."/>
            <person name="Wang Q."/>
            <person name="Cui N."/>
            <person name="Li J."/>
            <person name="Chen X."/>
            <person name="Luo L."/>
            <person name="Yu J."/>
            <person name="Kang L."/>
            <person name="Cui F."/>
        </authorList>
    </citation>
    <scope>NUCLEOTIDE SEQUENCE [LARGE SCALE GENOMIC DNA]</scope>
    <source>
        <strain evidence="2">Lst14</strain>
    </source>
</reference>
<dbReference type="OrthoDB" id="10517168at2759"/>
<sequence>MEMTSRSDLILKMARKLGTSGNGSDSDALPNLNKGSHTTRRMDEIWITKNENDGESEYGSHSEASSDLTEEQIAAAKELEDILNEQENSQNLIPA</sequence>
<name>A0A482XLH5_LAOST</name>
<evidence type="ECO:0000313" key="3">
    <source>
        <dbReference type="Proteomes" id="UP000291343"/>
    </source>
</evidence>
<dbReference type="AlphaFoldDB" id="A0A482XLH5"/>
<accession>A0A482XLH5</accession>
<dbReference type="EMBL" id="QKKF02007185">
    <property type="protein sequence ID" value="RZF46101.1"/>
    <property type="molecule type" value="Genomic_DNA"/>
</dbReference>
<dbReference type="Proteomes" id="UP000291343">
    <property type="component" value="Unassembled WGS sequence"/>
</dbReference>
<keyword evidence="3" id="KW-1185">Reference proteome</keyword>